<dbReference type="EMBL" id="PGCI01000086">
    <property type="protein sequence ID" value="PLW41762.1"/>
    <property type="molecule type" value="Genomic_DNA"/>
</dbReference>
<organism evidence="1 2">
    <name type="scientific">Puccinia coronata f. sp. avenae</name>
    <dbReference type="NCBI Taxonomy" id="200324"/>
    <lineage>
        <taxon>Eukaryota</taxon>
        <taxon>Fungi</taxon>
        <taxon>Dikarya</taxon>
        <taxon>Basidiomycota</taxon>
        <taxon>Pucciniomycotina</taxon>
        <taxon>Pucciniomycetes</taxon>
        <taxon>Pucciniales</taxon>
        <taxon>Pucciniaceae</taxon>
        <taxon>Puccinia</taxon>
    </lineage>
</organism>
<sequence>MGQLICHYGTADLSLWASWPVTSAVTLGARRVVPADLSQKLLLCDSAGNITETWEIVPAARRCGAQLIGRRFFAIVRRFDVVSPDAPVLARGFDSPAGPLLVGISGALARRSSECLADTNQNWWGAPPCLSDAFASANAGKREGSLRCVLRLPSTPHGVDAMRDSSGKLF</sequence>
<dbReference type="Proteomes" id="UP000235392">
    <property type="component" value="Unassembled WGS sequence"/>
</dbReference>
<protein>
    <submittedName>
        <fullName evidence="1">Uncharacterized protein</fullName>
    </submittedName>
</protein>
<proteinExistence type="predicted"/>
<dbReference type="AlphaFoldDB" id="A0A2N5UVH1"/>
<accession>A0A2N5UVH1</accession>
<gene>
    <name evidence="1" type="ORF">PCASD_05675</name>
</gene>
<name>A0A2N5UVH1_9BASI</name>
<evidence type="ECO:0000313" key="2">
    <source>
        <dbReference type="Proteomes" id="UP000235392"/>
    </source>
</evidence>
<evidence type="ECO:0000313" key="1">
    <source>
        <dbReference type="EMBL" id="PLW41762.1"/>
    </source>
</evidence>
<reference evidence="1 2" key="1">
    <citation type="submission" date="2017-11" db="EMBL/GenBank/DDBJ databases">
        <title>De novo assembly and phasing of dikaryotic genomes from two isolates of Puccinia coronata f. sp. avenae, the causal agent of oat crown rust.</title>
        <authorList>
            <person name="Miller M.E."/>
            <person name="Zhang Y."/>
            <person name="Omidvar V."/>
            <person name="Sperschneider J."/>
            <person name="Schwessinger B."/>
            <person name="Raley C."/>
            <person name="Palmer J.M."/>
            <person name="Garnica D."/>
            <person name="Upadhyaya N."/>
            <person name="Rathjen J."/>
            <person name="Taylor J.M."/>
            <person name="Park R.F."/>
            <person name="Dodds P.N."/>
            <person name="Hirsch C.D."/>
            <person name="Kianian S.F."/>
            <person name="Figueroa M."/>
        </authorList>
    </citation>
    <scope>NUCLEOTIDE SEQUENCE [LARGE SCALE GENOMIC DNA]</scope>
    <source>
        <strain evidence="1">12SD80</strain>
    </source>
</reference>
<comment type="caution">
    <text evidence="1">The sequence shown here is derived from an EMBL/GenBank/DDBJ whole genome shotgun (WGS) entry which is preliminary data.</text>
</comment>